<sequence length="48" mass="5801">MNYILIKEVRKMLKMYLEHTQIKVLVWAVLFIAFTFAMANLIAAIKWW</sequence>
<accession>A0ABN0F217</accession>
<comment type="caution">
    <text evidence="2">The sequence shown here is derived from an EMBL/GenBank/DDBJ whole genome shotgun (WGS) entry which is preliminary data.</text>
</comment>
<organism evidence="2 3">
    <name type="scientific">Haemophilus parahaemolyticus HK385</name>
    <dbReference type="NCBI Taxonomy" id="1095744"/>
    <lineage>
        <taxon>Bacteria</taxon>
        <taxon>Pseudomonadati</taxon>
        <taxon>Pseudomonadota</taxon>
        <taxon>Gammaproteobacteria</taxon>
        <taxon>Pasteurellales</taxon>
        <taxon>Pasteurellaceae</taxon>
        <taxon>Haemophilus</taxon>
    </lineage>
</organism>
<gene>
    <name evidence="2" type="ORF">HMPREF1050_0019</name>
</gene>
<dbReference type="GeneID" id="78223427"/>
<reference evidence="2 3" key="1">
    <citation type="submission" date="2012-02" db="EMBL/GenBank/DDBJ databases">
        <authorList>
            <person name="Harkins D.M."/>
            <person name="Madupu R."/>
            <person name="Durkin A.S."/>
            <person name="Torralba M."/>
            <person name="Methe B."/>
            <person name="Sutton G.G."/>
            <person name="Nelson K.E."/>
        </authorList>
    </citation>
    <scope>NUCLEOTIDE SEQUENCE [LARGE SCALE GENOMIC DNA]</scope>
    <source>
        <strain evidence="2 3">HK385</strain>
    </source>
</reference>
<feature type="transmembrane region" description="Helical" evidence="1">
    <location>
        <begin position="21"/>
        <end position="45"/>
    </location>
</feature>
<keyword evidence="1" id="KW-1133">Transmembrane helix</keyword>
<keyword evidence="1" id="KW-0812">Transmembrane</keyword>
<dbReference type="RefSeq" id="WP_005705846.1">
    <property type="nucleotide sequence ID" value="NZ_AJSW01000008.1"/>
</dbReference>
<evidence type="ECO:0000256" key="1">
    <source>
        <dbReference type="SAM" id="Phobius"/>
    </source>
</evidence>
<evidence type="ECO:0000313" key="3">
    <source>
        <dbReference type="Proteomes" id="UP000003016"/>
    </source>
</evidence>
<dbReference type="Proteomes" id="UP000003016">
    <property type="component" value="Unassembled WGS sequence"/>
</dbReference>
<keyword evidence="1" id="KW-0472">Membrane</keyword>
<evidence type="ECO:0008006" key="4">
    <source>
        <dbReference type="Google" id="ProtNLM"/>
    </source>
</evidence>
<evidence type="ECO:0000313" key="2">
    <source>
        <dbReference type="EMBL" id="EIJ72993.1"/>
    </source>
</evidence>
<name>A0ABN0F217_HAEPH</name>
<keyword evidence="3" id="KW-1185">Reference proteome</keyword>
<protein>
    <recommendedName>
        <fullName evidence="4">Phage protein</fullName>
    </recommendedName>
</protein>
<dbReference type="EMBL" id="AJSW01000008">
    <property type="protein sequence ID" value="EIJ72993.1"/>
    <property type="molecule type" value="Genomic_DNA"/>
</dbReference>
<proteinExistence type="predicted"/>